<dbReference type="Proteomes" id="UP000249619">
    <property type="component" value="Unassembled WGS sequence"/>
</dbReference>
<organism evidence="2 3">
    <name type="scientific">Stemphylium lycopersici</name>
    <name type="common">Tomato gray leaf spot disease fungus</name>
    <name type="synonym">Thyrospora lycopersici</name>
    <dbReference type="NCBI Taxonomy" id="183478"/>
    <lineage>
        <taxon>Eukaryota</taxon>
        <taxon>Fungi</taxon>
        <taxon>Dikarya</taxon>
        <taxon>Ascomycota</taxon>
        <taxon>Pezizomycotina</taxon>
        <taxon>Dothideomycetes</taxon>
        <taxon>Pleosporomycetidae</taxon>
        <taxon>Pleosporales</taxon>
        <taxon>Pleosporineae</taxon>
        <taxon>Pleosporaceae</taxon>
        <taxon>Stemphylium</taxon>
    </lineage>
</organism>
<name>A0A364NGZ9_STELY</name>
<sequence>MATFKRASPPLGSQDHPLNRNSIDESAIPEEENSNAPGPTLSPRFPRGTPLSHRYCSMCPIWDIRRESKGTGTVESSQQQQDEGSTSESSTIRADDGRVHVNEATSTKKKPCQHVDEKHPSLLDENTEGMHDGDSHPSASTVRSRPAASTGTLHAHLPGPDDPATRRQQILDRFFS</sequence>
<comment type="caution">
    <text evidence="2">The sequence shown here is derived from an EMBL/GenBank/DDBJ whole genome shotgun (WGS) entry which is preliminary data.</text>
</comment>
<feature type="compositionally biased region" description="Polar residues" evidence="1">
    <location>
        <begin position="70"/>
        <end position="92"/>
    </location>
</feature>
<keyword evidence="3" id="KW-1185">Reference proteome</keyword>
<feature type="region of interest" description="Disordered" evidence="1">
    <location>
        <begin position="1"/>
        <end position="52"/>
    </location>
</feature>
<protein>
    <submittedName>
        <fullName evidence="2">Uncharacterized protein</fullName>
    </submittedName>
</protein>
<evidence type="ECO:0000313" key="3">
    <source>
        <dbReference type="Proteomes" id="UP000249619"/>
    </source>
</evidence>
<gene>
    <name evidence="2" type="ORF">DDE83_000256</name>
</gene>
<dbReference type="AlphaFoldDB" id="A0A364NGZ9"/>
<feature type="compositionally biased region" description="Basic and acidic residues" evidence="1">
    <location>
        <begin position="113"/>
        <end position="135"/>
    </location>
</feature>
<feature type="compositionally biased region" description="Polar residues" evidence="1">
    <location>
        <begin position="137"/>
        <end position="152"/>
    </location>
</feature>
<evidence type="ECO:0000313" key="2">
    <source>
        <dbReference type="EMBL" id="RAR16383.1"/>
    </source>
</evidence>
<evidence type="ECO:0000256" key="1">
    <source>
        <dbReference type="SAM" id="MobiDB-lite"/>
    </source>
</evidence>
<proteinExistence type="predicted"/>
<accession>A0A364NGZ9</accession>
<dbReference type="EMBL" id="QGDH01000003">
    <property type="protein sequence ID" value="RAR16383.1"/>
    <property type="molecule type" value="Genomic_DNA"/>
</dbReference>
<feature type="region of interest" description="Disordered" evidence="1">
    <location>
        <begin position="69"/>
        <end position="176"/>
    </location>
</feature>
<reference evidence="3" key="1">
    <citation type="submission" date="2018-05" db="EMBL/GenBank/DDBJ databases">
        <title>Draft genome sequence of Stemphylium lycopersici strain CIDEFI 213.</title>
        <authorList>
            <person name="Medina R."/>
            <person name="Franco M.E.E."/>
            <person name="Lucentini C.G."/>
            <person name="Saparrat M.C.N."/>
            <person name="Balatti P.A."/>
        </authorList>
    </citation>
    <scope>NUCLEOTIDE SEQUENCE [LARGE SCALE GENOMIC DNA]</scope>
    <source>
        <strain evidence="3">CIDEFI 213</strain>
    </source>
</reference>